<dbReference type="SUPFAM" id="SSF56645">
    <property type="entry name" value="Acyl-CoA dehydrogenase NM domain-like"/>
    <property type="match status" value="1"/>
</dbReference>
<comment type="similarity">
    <text evidence="2">Belongs to the acyl-CoA dehydrogenase family.</text>
</comment>
<proteinExistence type="inferred from homology"/>
<evidence type="ECO:0000256" key="3">
    <source>
        <dbReference type="ARBA" id="ARBA00022630"/>
    </source>
</evidence>
<reference evidence="7" key="1">
    <citation type="submission" date="2020-07" db="EMBL/GenBank/DDBJ databases">
        <title>Description of Mycobacterium gordonae subsp. intergordonae subsp.nov. and Mycobacterium gordonae subsp. gordonae subsp. nov.</title>
        <authorList>
            <person name="Huang H."/>
        </authorList>
    </citation>
    <scope>NUCLEOTIDE SEQUENCE [LARGE SCALE GENOMIC DNA]</scope>
    <source>
        <strain evidence="7">24T</strain>
    </source>
</reference>
<dbReference type="EMBL" id="CP059165">
    <property type="protein sequence ID" value="QLL08729.1"/>
    <property type="molecule type" value="Genomic_DNA"/>
</dbReference>
<keyword evidence="8" id="KW-1185">Reference proteome</keyword>
<dbReference type="KEGG" id="mgor:H0P51_07390"/>
<evidence type="ECO:0000259" key="6">
    <source>
        <dbReference type="Pfam" id="PF00441"/>
    </source>
</evidence>
<organism evidence="7 8">
    <name type="scientific">Mycobacterium vicinigordonae</name>
    <dbReference type="NCBI Taxonomy" id="1719132"/>
    <lineage>
        <taxon>Bacteria</taxon>
        <taxon>Bacillati</taxon>
        <taxon>Actinomycetota</taxon>
        <taxon>Actinomycetes</taxon>
        <taxon>Mycobacteriales</taxon>
        <taxon>Mycobacteriaceae</taxon>
        <taxon>Mycobacterium</taxon>
    </lineage>
</organism>
<dbReference type="InterPro" id="IPR036250">
    <property type="entry name" value="AcylCo_DH-like_C"/>
</dbReference>
<dbReference type="GO" id="GO:0003995">
    <property type="term" value="F:acyl-CoA dehydrogenase activity"/>
    <property type="evidence" value="ECO:0007669"/>
    <property type="project" value="TreeGrafter"/>
</dbReference>
<dbReference type="SUPFAM" id="SSF47203">
    <property type="entry name" value="Acyl-CoA dehydrogenase C-terminal domain-like"/>
    <property type="match status" value="1"/>
</dbReference>
<evidence type="ECO:0000256" key="1">
    <source>
        <dbReference type="ARBA" id="ARBA00001974"/>
    </source>
</evidence>
<evidence type="ECO:0000256" key="5">
    <source>
        <dbReference type="ARBA" id="ARBA00023002"/>
    </source>
</evidence>
<keyword evidence="5" id="KW-0560">Oxidoreductase</keyword>
<dbReference type="PANTHER" id="PTHR48083:SF2">
    <property type="entry name" value="MEDIUM-CHAIN SPECIFIC ACYL-COA DEHYDROGENASE, MITOCHONDRIAL"/>
    <property type="match status" value="1"/>
</dbReference>
<evidence type="ECO:0000313" key="7">
    <source>
        <dbReference type="EMBL" id="QLL08729.1"/>
    </source>
</evidence>
<dbReference type="Gene3D" id="1.10.540.10">
    <property type="entry name" value="Acyl-CoA dehydrogenase/oxidase, N-terminal domain"/>
    <property type="match status" value="1"/>
</dbReference>
<dbReference type="InterPro" id="IPR009100">
    <property type="entry name" value="AcylCoA_DH/oxidase_NM_dom_sf"/>
</dbReference>
<dbReference type="AlphaFoldDB" id="A0A7D6E1E3"/>
<dbReference type="GO" id="GO:0050660">
    <property type="term" value="F:flavin adenine dinucleotide binding"/>
    <property type="evidence" value="ECO:0007669"/>
    <property type="project" value="InterPro"/>
</dbReference>
<dbReference type="RefSeq" id="WP_180917314.1">
    <property type="nucleotide sequence ID" value="NZ_CP059165.1"/>
</dbReference>
<comment type="cofactor">
    <cofactor evidence="1">
        <name>FAD</name>
        <dbReference type="ChEBI" id="CHEBI:57692"/>
    </cofactor>
</comment>
<reference evidence="7" key="2">
    <citation type="submission" date="2020-07" db="EMBL/GenBank/DDBJ databases">
        <authorList>
            <person name="Yu X."/>
        </authorList>
    </citation>
    <scope>NUCLEOTIDE SEQUENCE [LARGE SCALE GENOMIC DNA]</scope>
    <source>
        <strain evidence="7">24T</strain>
    </source>
</reference>
<dbReference type="InterPro" id="IPR050741">
    <property type="entry name" value="Acyl-CoA_dehydrogenase"/>
</dbReference>
<dbReference type="InterPro" id="IPR037069">
    <property type="entry name" value="AcylCoA_DH/ox_N_sf"/>
</dbReference>
<keyword evidence="3" id="KW-0285">Flavoprotein</keyword>
<dbReference type="Proteomes" id="UP000510682">
    <property type="component" value="Chromosome"/>
</dbReference>
<dbReference type="InterPro" id="IPR009075">
    <property type="entry name" value="AcylCo_DH/oxidase_C"/>
</dbReference>
<evidence type="ECO:0000256" key="4">
    <source>
        <dbReference type="ARBA" id="ARBA00022827"/>
    </source>
</evidence>
<dbReference type="GO" id="GO:0005737">
    <property type="term" value="C:cytoplasm"/>
    <property type="evidence" value="ECO:0007669"/>
    <property type="project" value="TreeGrafter"/>
</dbReference>
<protein>
    <recommendedName>
        <fullName evidence="6">Acyl-CoA dehydrogenase/oxidase C-terminal domain-containing protein</fullName>
    </recommendedName>
</protein>
<dbReference type="GO" id="GO:0033539">
    <property type="term" value="P:fatty acid beta-oxidation using acyl-CoA dehydrogenase"/>
    <property type="evidence" value="ECO:0007669"/>
    <property type="project" value="TreeGrafter"/>
</dbReference>
<feature type="domain" description="Acyl-CoA dehydrogenase/oxidase C-terminal" evidence="6">
    <location>
        <begin position="183"/>
        <end position="299"/>
    </location>
</feature>
<sequence length="322" mass="33993">MMDLGLSPSQLDLIAATRRAATTLFPVDTTMEAITAGKPSDIDGESWRRAAELGWFSISLGAGLSLVDAALVSIELGRALVPGPLIGTLLAAELSRAAGHLDLALLFESGRARSGIMVDLYAVGVAGEDYAIGVRDDGADLYELTAVEPVHGIDEATPIARVRRRRTVASVTDGRFHARLLVLLASYLVGLAERATEMSTAYASVREQFGKPIGSFQAVKHRCAEMTIRAHTARAQVLMAALLVESDGTEGGALESASGYLLAMQAAERNADDNVQNHGGVGVVAECPAGAVVKRAQTYVRLGPDRRSLSSMLLDARPTQIV</sequence>
<dbReference type="PANTHER" id="PTHR48083">
    <property type="entry name" value="MEDIUM-CHAIN SPECIFIC ACYL-COA DEHYDROGENASE, MITOCHONDRIAL-RELATED"/>
    <property type="match status" value="1"/>
</dbReference>
<dbReference type="Pfam" id="PF00441">
    <property type="entry name" value="Acyl-CoA_dh_1"/>
    <property type="match status" value="1"/>
</dbReference>
<accession>A0A7D6E1E3</accession>
<gene>
    <name evidence="7" type="ORF">H0P51_07390</name>
</gene>
<evidence type="ECO:0000256" key="2">
    <source>
        <dbReference type="ARBA" id="ARBA00009347"/>
    </source>
</evidence>
<dbReference type="Gene3D" id="1.20.140.10">
    <property type="entry name" value="Butyryl-CoA Dehydrogenase, subunit A, domain 3"/>
    <property type="match status" value="1"/>
</dbReference>
<evidence type="ECO:0000313" key="8">
    <source>
        <dbReference type="Proteomes" id="UP000510682"/>
    </source>
</evidence>
<keyword evidence="4" id="KW-0274">FAD</keyword>
<name>A0A7D6E1E3_9MYCO</name>